<evidence type="ECO:0000313" key="3">
    <source>
        <dbReference type="EMBL" id="MFC5507888.1"/>
    </source>
</evidence>
<dbReference type="NCBIfam" id="TIGR02385">
    <property type="entry name" value="RelE_StbE"/>
    <property type="match status" value="1"/>
</dbReference>
<evidence type="ECO:0000313" key="4">
    <source>
        <dbReference type="Proteomes" id="UP001596060"/>
    </source>
</evidence>
<organism evidence="3 4">
    <name type="scientific">Bosea massiliensis</name>
    <dbReference type="NCBI Taxonomy" id="151419"/>
    <lineage>
        <taxon>Bacteria</taxon>
        <taxon>Pseudomonadati</taxon>
        <taxon>Pseudomonadota</taxon>
        <taxon>Alphaproteobacteria</taxon>
        <taxon>Hyphomicrobiales</taxon>
        <taxon>Boseaceae</taxon>
        <taxon>Bosea</taxon>
    </lineage>
</organism>
<proteinExistence type="inferred from homology"/>
<protein>
    <submittedName>
        <fullName evidence="3">Type II toxin-antitoxin system RelE/ParE family toxin</fullName>
    </submittedName>
</protein>
<dbReference type="InterPro" id="IPR007712">
    <property type="entry name" value="RelE/ParE_toxin"/>
</dbReference>
<name>A0ABW0P6B1_9HYPH</name>
<evidence type="ECO:0000256" key="1">
    <source>
        <dbReference type="ARBA" id="ARBA00006226"/>
    </source>
</evidence>
<comment type="caution">
    <text evidence="3">The sequence shown here is derived from an EMBL/GenBank/DDBJ whole genome shotgun (WGS) entry which is preliminary data.</text>
</comment>
<dbReference type="SUPFAM" id="SSF143011">
    <property type="entry name" value="RelE-like"/>
    <property type="match status" value="1"/>
</dbReference>
<evidence type="ECO:0000256" key="2">
    <source>
        <dbReference type="ARBA" id="ARBA00022649"/>
    </source>
</evidence>
<dbReference type="Proteomes" id="UP001596060">
    <property type="component" value="Unassembled WGS sequence"/>
</dbReference>
<keyword evidence="4" id="KW-1185">Reference proteome</keyword>
<dbReference type="Gene3D" id="3.30.2310.20">
    <property type="entry name" value="RelE-like"/>
    <property type="match status" value="1"/>
</dbReference>
<dbReference type="PANTHER" id="PTHR35601:SF2">
    <property type="entry name" value="MRNA INTERFERASE TOXIN RELE"/>
    <property type="match status" value="1"/>
</dbReference>
<dbReference type="RefSeq" id="WP_066735076.1">
    <property type="nucleotide sequence ID" value="NZ_JBHSLU010000073.1"/>
</dbReference>
<comment type="similarity">
    <text evidence="1">Belongs to the RelE toxin family.</text>
</comment>
<dbReference type="PANTHER" id="PTHR35601">
    <property type="entry name" value="TOXIN RELE"/>
    <property type="match status" value="1"/>
</dbReference>
<accession>A0ABW0P6B1</accession>
<sequence length="93" mass="10891">MSYSLAFLPSAQKEWRELGDNARVQFKKKLAERLLRPRIASDALHGMPHHYKIKLRQVGYRLVYRVDDNVLTVLVVAVGRRDHSDVYESAKRR</sequence>
<reference evidence="4" key="1">
    <citation type="journal article" date="2019" name="Int. J. Syst. Evol. Microbiol.">
        <title>The Global Catalogue of Microorganisms (GCM) 10K type strain sequencing project: providing services to taxonomists for standard genome sequencing and annotation.</title>
        <authorList>
            <consortium name="The Broad Institute Genomics Platform"/>
            <consortium name="The Broad Institute Genome Sequencing Center for Infectious Disease"/>
            <person name="Wu L."/>
            <person name="Ma J."/>
        </authorList>
    </citation>
    <scope>NUCLEOTIDE SEQUENCE [LARGE SCALE GENOMIC DNA]</scope>
    <source>
        <strain evidence="4">CCUG 43117</strain>
    </source>
</reference>
<keyword evidence="2" id="KW-1277">Toxin-antitoxin system</keyword>
<gene>
    <name evidence="3" type="ORF">ACFPN9_21840</name>
</gene>
<dbReference type="EMBL" id="JBHSLU010000073">
    <property type="protein sequence ID" value="MFC5507888.1"/>
    <property type="molecule type" value="Genomic_DNA"/>
</dbReference>
<dbReference type="Pfam" id="PF05016">
    <property type="entry name" value="ParE_toxin"/>
    <property type="match status" value="1"/>
</dbReference>
<dbReference type="InterPro" id="IPR035093">
    <property type="entry name" value="RelE/ParE_toxin_dom_sf"/>
</dbReference>